<dbReference type="Pfam" id="PF22669">
    <property type="entry name" value="Exo_endo_phos2"/>
    <property type="match status" value="1"/>
</dbReference>
<dbReference type="EMBL" id="JAVRRD010000006">
    <property type="protein sequence ID" value="KAK5057831.1"/>
    <property type="molecule type" value="Genomic_DNA"/>
</dbReference>
<dbReference type="AlphaFoldDB" id="A0AAV9NJI9"/>
<dbReference type="SMART" id="SM00915">
    <property type="entry name" value="Jacalin"/>
    <property type="match status" value="1"/>
</dbReference>
<evidence type="ECO:0000313" key="4">
    <source>
        <dbReference type="Proteomes" id="UP001358417"/>
    </source>
</evidence>
<dbReference type="RefSeq" id="XP_064708949.1">
    <property type="nucleotide sequence ID" value="XM_064855360.1"/>
</dbReference>
<dbReference type="Gene3D" id="3.60.10.10">
    <property type="entry name" value="Endonuclease/exonuclease/phosphatase"/>
    <property type="match status" value="1"/>
</dbReference>
<dbReference type="GeneID" id="89979982"/>
<dbReference type="PANTHER" id="PTHR16320">
    <property type="entry name" value="SPHINGOMYELINASE FAMILY MEMBER"/>
    <property type="match status" value="1"/>
</dbReference>
<gene>
    <name evidence="3" type="ORF">LTR84_011832</name>
</gene>
<comment type="caution">
    <text evidence="3">The sequence shown here is derived from an EMBL/GenBank/DDBJ whole genome shotgun (WGS) entry which is preliminary data.</text>
</comment>
<dbReference type="PANTHER" id="PTHR16320:SF1">
    <property type="entry name" value="SPHINGOMYELINASE DDB_G0288017"/>
    <property type="match status" value="1"/>
</dbReference>
<dbReference type="InterPro" id="IPR036404">
    <property type="entry name" value="Jacalin-like_lectin_dom_sf"/>
</dbReference>
<keyword evidence="4" id="KW-1185">Reference proteome</keyword>
<dbReference type="InterPro" id="IPR001229">
    <property type="entry name" value="Jacalin-like_lectin_dom"/>
</dbReference>
<dbReference type="InterPro" id="IPR038772">
    <property type="entry name" value="Sph/SMPD2-like"/>
</dbReference>
<feature type="chain" id="PRO_5043821601" description="Jacalin-type lectin domain-containing protein" evidence="1">
    <location>
        <begin position="21"/>
        <end position="460"/>
    </location>
</feature>
<organism evidence="3 4">
    <name type="scientific">Exophiala bonariae</name>
    <dbReference type="NCBI Taxonomy" id="1690606"/>
    <lineage>
        <taxon>Eukaryota</taxon>
        <taxon>Fungi</taxon>
        <taxon>Dikarya</taxon>
        <taxon>Ascomycota</taxon>
        <taxon>Pezizomycotina</taxon>
        <taxon>Eurotiomycetes</taxon>
        <taxon>Chaetothyriomycetidae</taxon>
        <taxon>Chaetothyriales</taxon>
        <taxon>Herpotrichiellaceae</taxon>
        <taxon>Exophiala</taxon>
    </lineage>
</organism>
<name>A0AAV9NJI9_9EURO</name>
<dbReference type="SUPFAM" id="SSF56219">
    <property type="entry name" value="DNase I-like"/>
    <property type="match status" value="1"/>
</dbReference>
<dbReference type="InterPro" id="IPR036691">
    <property type="entry name" value="Endo/exonu/phosph_ase_sf"/>
</dbReference>
<accession>A0AAV9NJI9</accession>
<dbReference type="GO" id="GO:0005737">
    <property type="term" value="C:cytoplasm"/>
    <property type="evidence" value="ECO:0007669"/>
    <property type="project" value="TreeGrafter"/>
</dbReference>
<dbReference type="InterPro" id="IPR000300">
    <property type="entry name" value="IPPc"/>
</dbReference>
<evidence type="ECO:0000256" key="1">
    <source>
        <dbReference type="SAM" id="SignalP"/>
    </source>
</evidence>
<protein>
    <recommendedName>
        <fullName evidence="2">Jacalin-type lectin domain-containing protein</fullName>
    </recommendedName>
</protein>
<dbReference type="Proteomes" id="UP001358417">
    <property type="component" value="Unassembled WGS sequence"/>
</dbReference>
<evidence type="ECO:0000259" key="2">
    <source>
        <dbReference type="PROSITE" id="PS51752"/>
    </source>
</evidence>
<proteinExistence type="predicted"/>
<dbReference type="PROSITE" id="PS51752">
    <property type="entry name" value="JACALIN_LECTIN"/>
    <property type="match status" value="1"/>
</dbReference>
<evidence type="ECO:0000313" key="3">
    <source>
        <dbReference type="EMBL" id="KAK5057831.1"/>
    </source>
</evidence>
<keyword evidence="1" id="KW-0732">Signal</keyword>
<dbReference type="GO" id="GO:0016791">
    <property type="term" value="F:phosphatase activity"/>
    <property type="evidence" value="ECO:0007669"/>
    <property type="project" value="InterPro"/>
</dbReference>
<dbReference type="Pfam" id="PF01419">
    <property type="entry name" value="Jacalin"/>
    <property type="match status" value="1"/>
</dbReference>
<dbReference type="GO" id="GO:0046856">
    <property type="term" value="P:phosphatidylinositol dephosphorylation"/>
    <property type="evidence" value="ECO:0007669"/>
    <property type="project" value="InterPro"/>
</dbReference>
<sequence length="460" mass="49506">MTRTTPVVLLASVALPLAFAANTGSFDVLTFNVAGLPSILSGNDVPGDKETNSRGIGSKFAEYDYDVIHVQEVCTDKTAARASTNTNSLKDFNYHAYIYETDDHPYRTATSGGVPFGSGLNTLSNFNWISYDRIKWDSCYLNDGDCLTPKGFTAMRAQIDEGVYIDFYNLHADAGSESGDVLARQAGIVQLINYIEANSIGNAVVVFGDTNDRYTNAEVPVSMLTTQLGFKDTWVELIKGGVTPISGAPADPCGKPAASNQCEIVDKVLYRGSRAISLSASGWNYETSKFLQPDGNILSDHNPITVDFSWSRSNTIRLSDLSGGPHGNWFNDLDSIPSSSSGTNKPSKISFRGANRLDSVSLTLTSGTTYTHGGTGGSLVELTLEASEYWTQAKLCRGQKNDHTRNFYILATTSSGRTLSSGTSTGDCSSFAAPDGWQIVGFQGRDGDELDLLGFIYAPQ</sequence>
<feature type="signal peptide" evidence="1">
    <location>
        <begin position="1"/>
        <end position="20"/>
    </location>
</feature>
<dbReference type="CDD" id="cd09615">
    <property type="entry name" value="Jacalin_EEP"/>
    <property type="match status" value="1"/>
</dbReference>
<reference evidence="3 4" key="1">
    <citation type="submission" date="2023-08" db="EMBL/GenBank/DDBJ databases">
        <title>Black Yeasts Isolated from many extreme environments.</title>
        <authorList>
            <person name="Coleine C."/>
            <person name="Stajich J.E."/>
            <person name="Selbmann L."/>
        </authorList>
    </citation>
    <scope>NUCLEOTIDE SEQUENCE [LARGE SCALE GENOMIC DNA]</scope>
    <source>
        <strain evidence="3 4">CCFEE 5792</strain>
    </source>
</reference>
<dbReference type="Gene3D" id="2.100.10.30">
    <property type="entry name" value="Jacalin-like lectin domain"/>
    <property type="match status" value="1"/>
</dbReference>
<dbReference type="SUPFAM" id="SSF51101">
    <property type="entry name" value="Mannose-binding lectins"/>
    <property type="match status" value="1"/>
</dbReference>
<dbReference type="GO" id="GO:0004767">
    <property type="term" value="F:sphingomyelin phosphodiesterase activity"/>
    <property type="evidence" value="ECO:0007669"/>
    <property type="project" value="InterPro"/>
</dbReference>
<feature type="domain" description="Jacalin-type lectin" evidence="2">
    <location>
        <begin position="320"/>
        <end position="459"/>
    </location>
</feature>